<name>A0ABW5Y999_9SPHI</name>
<dbReference type="Pfam" id="PF02371">
    <property type="entry name" value="Transposase_20"/>
    <property type="match status" value="1"/>
</dbReference>
<comment type="caution">
    <text evidence="3">The sequence shown here is derived from an EMBL/GenBank/DDBJ whole genome shotgun (WGS) entry which is preliminary data.</text>
</comment>
<evidence type="ECO:0000313" key="3">
    <source>
        <dbReference type="EMBL" id="MFD2871929.1"/>
    </source>
</evidence>
<dbReference type="InterPro" id="IPR002525">
    <property type="entry name" value="Transp_IS110-like_N"/>
</dbReference>
<feature type="domain" description="Transposase IS116/IS110/IS902 C-terminal" evidence="2">
    <location>
        <begin position="215"/>
        <end position="299"/>
    </location>
</feature>
<dbReference type="InterPro" id="IPR047650">
    <property type="entry name" value="Transpos_IS110"/>
</dbReference>
<dbReference type="InterPro" id="IPR003346">
    <property type="entry name" value="Transposase_20"/>
</dbReference>
<keyword evidence="4" id="KW-1185">Reference proteome</keyword>
<dbReference type="NCBIfam" id="NF033542">
    <property type="entry name" value="transpos_IS110"/>
    <property type="match status" value="1"/>
</dbReference>
<organism evidence="3 4">
    <name type="scientific">Mucilaginibacter ximonensis</name>
    <dbReference type="NCBI Taxonomy" id="538021"/>
    <lineage>
        <taxon>Bacteria</taxon>
        <taxon>Pseudomonadati</taxon>
        <taxon>Bacteroidota</taxon>
        <taxon>Sphingobacteriia</taxon>
        <taxon>Sphingobacteriales</taxon>
        <taxon>Sphingobacteriaceae</taxon>
        <taxon>Mucilaginibacter</taxon>
    </lineage>
</organism>
<protein>
    <submittedName>
        <fullName evidence="3">IS110 family transposase</fullName>
    </submittedName>
</protein>
<proteinExistence type="predicted"/>
<reference evidence="4" key="1">
    <citation type="journal article" date="2019" name="Int. J. Syst. Evol. Microbiol.">
        <title>The Global Catalogue of Microorganisms (GCM) 10K type strain sequencing project: providing services to taxonomists for standard genome sequencing and annotation.</title>
        <authorList>
            <consortium name="The Broad Institute Genomics Platform"/>
            <consortium name="The Broad Institute Genome Sequencing Center for Infectious Disease"/>
            <person name="Wu L."/>
            <person name="Ma J."/>
        </authorList>
    </citation>
    <scope>NUCLEOTIDE SEQUENCE [LARGE SCALE GENOMIC DNA]</scope>
    <source>
        <strain evidence="4">KCTC 22437</strain>
    </source>
</reference>
<dbReference type="RefSeq" id="WP_377183087.1">
    <property type="nucleotide sequence ID" value="NZ_JBHUPD010000001.1"/>
</dbReference>
<dbReference type="EMBL" id="JBHUPD010000001">
    <property type="protein sequence ID" value="MFD2871929.1"/>
    <property type="molecule type" value="Genomic_DNA"/>
</dbReference>
<gene>
    <name evidence="3" type="ORF">ACFS5N_05585</name>
</gene>
<accession>A0ABW5Y999</accession>
<feature type="domain" description="Transposase IS110-like N-terminal" evidence="1">
    <location>
        <begin position="16"/>
        <end position="158"/>
    </location>
</feature>
<evidence type="ECO:0000313" key="4">
    <source>
        <dbReference type="Proteomes" id="UP001597557"/>
    </source>
</evidence>
<dbReference type="Proteomes" id="UP001597557">
    <property type="component" value="Unassembled WGS sequence"/>
</dbReference>
<evidence type="ECO:0000259" key="1">
    <source>
        <dbReference type="Pfam" id="PF01548"/>
    </source>
</evidence>
<dbReference type="PANTHER" id="PTHR33055:SF3">
    <property type="entry name" value="PUTATIVE TRANSPOSASE FOR IS117-RELATED"/>
    <property type="match status" value="1"/>
</dbReference>
<evidence type="ECO:0000259" key="2">
    <source>
        <dbReference type="Pfam" id="PF02371"/>
    </source>
</evidence>
<dbReference type="Pfam" id="PF01548">
    <property type="entry name" value="DEDD_Tnp_IS110"/>
    <property type="match status" value="1"/>
</dbReference>
<dbReference type="PANTHER" id="PTHR33055">
    <property type="entry name" value="TRANSPOSASE FOR INSERTION SEQUENCE ELEMENT IS1111A"/>
    <property type="match status" value="1"/>
</dbReference>
<sequence>MIVKEKTRIKKYTFFIGTDVSRNKLDHAVMEGRNLLFHTQTENNGEAIAAFVTELKALKGFTVTKSVFCLEQTGIYGRPILSALQRQKANIVLEGASHIRSSMGNIRTKNDKVDSIRIAEYAYKHREELRLYIPKRPLIQELKELSALRERLITTQYMLKVPIKEAKIFTKKSVVQQSEKLCMQSLLAIKSDLETLETEISNLWKADERLNRLMAIITSVPGVGPVTALQIIICSNEFKDIRDPKKFACYSGVAPFIKESGTIKGKAKVSHMANKKVKALLHTCAMNSRRSDAGIKAYFDRKTVQEGKNKMSVLNAIRYKLILRIFACVNQDRLYEKNYIRPQQQQQKSNVELTAAVM</sequence>